<dbReference type="EMBL" id="ASPP01008182">
    <property type="protein sequence ID" value="ETO25948.1"/>
    <property type="molecule type" value="Genomic_DNA"/>
</dbReference>
<dbReference type="OrthoDB" id="1850764at2759"/>
<dbReference type="AlphaFoldDB" id="X6NJ70"/>
<keyword evidence="2" id="KW-1185">Reference proteome</keyword>
<name>X6NJ70_RETFI</name>
<protein>
    <submittedName>
        <fullName evidence="1">Uncharacterized protein</fullName>
    </submittedName>
</protein>
<comment type="caution">
    <text evidence="1">The sequence shown here is derived from an EMBL/GenBank/DDBJ whole genome shotgun (WGS) entry which is preliminary data.</text>
</comment>
<dbReference type="Proteomes" id="UP000023152">
    <property type="component" value="Unassembled WGS sequence"/>
</dbReference>
<evidence type="ECO:0000313" key="2">
    <source>
        <dbReference type="Proteomes" id="UP000023152"/>
    </source>
</evidence>
<reference evidence="1 2" key="1">
    <citation type="journal article" date="2013" name="Curr. Biol.">
        <title>The Genome of the Foraminiferan Reticulomyxa filosa.</title>
        <authorList>
            <person name="Glockner G."/>
            <person name="Hulsmann N."/>
            <person name="Schleicher M."/>
            <person name="Noegel A.A."/>
            <person name="Eichinger L."/>
            <person name="Gallinger C."/>
            <person name="Pawlowski J."/>
            <person name="Sierra R."/>
            <person name="Euteneuer U."/>
            <person name="Pillet L."/>
            <person name="Moustafa A."/>
            <person name="Platzer M."/>
            <person name="Groth M."/>
            <person name="Szafranski K."/>
            <person name="Schliwa M."/>
        </authorList>
    </citation>
    <scope>NUCLEOTIDE SEQUENCE [LARGE SCALE GENOMIC DNA]</scope>
</reference>
<organism evidence="1 2">
    <name type="scientific">Reticulomyxa filosa</name>
    <dbReference type="NCBI Taxonomy" id="46433"/>
    <lineage>
        <taxon>Eukaryota</taxon>
        <taxon>Sar</taxon>
        <taxon>Rhizaria</taxon>
        <taxon>Retaria</taxon>
        <taxon>Foraminifera</taxon>
        <taxon>Monothalamids</taxon>
        <taxon>Reticulomyxidae</taxon>
        <taxon>Reticulomyxa</taxon>
    </lineage>
</organism>
<accession>X6NJ70</accession>
<proteinExistence type="predicted"/>
<evidence type="ECO:0000313" key="1">
    <source>
        <dbReference type="EMBL" id="ETO25948.1"/>
    </source>
</evidence>
<sequence length="172" mass="19825">MCVVIQYIEISTLALLQTSDNKQTAKKMSNMNKIDEKENEGLATIGIIPVTLDSTDELDIGRISQMQSERSGFLLFYYFTKNNNKHELTLKNDEVKRTKEKYNGDQKEVLKFMPKPFPKYDLDLFCSLSKVLKIFNGHTECADSIDYAILDDDQFLCKQLKIFNGIQTVYIV</sequence>
<gene>
    <name evidence="1" type="ORF">RFI_11189</name>
</gene>